<keyword evidence="1" id="KW-0812">Transmembrane</keyword>
<sequence>MTETQFLDGAALLLGAGLMFSGVRAIRRREVDQFKWPVTVEAEGHYEGASAVRLDWLWFVLGALFVAGVLFDVTALKVLFQIFLEASS</sequence>
<feature type="transmembrane region" description="Helical" evidence="1">
    <location>
        <begin position="56"/>
        <end position="80"/>
    </location>
</feature>
<reference evidence="2 3" key="1">
    <citation type="submission" date="2020-06" db="EMBL/GenBank/DDBJ databases">
        <title>Whole-genome sequence of Allochromatium humboldtianum DSM 21881, type strain.</title>
        <authorList>
            <person name="Kyndt J.A."/>
            <person name="Meyer T.E."/>
        </authorList>
    </citation>
    <scope>NUCLEOTIDE SEQUENCE [LARGE SCALE GENOMIC DNA]</scope>
    <source>
        <strain evidence="2 3">DSM 21881</strain>
    </source>
</reference>
<dbReference type="EMBL" id="JABZEO010000010">
    <property type="protein sequence ID" value="NVZ10555.1"/>
    <property type="molecule type" value="Genomic_DNA"/>
</dbReference>
<keyword evidence="1" id="KW-0472">Membrane</keyword>
<comment type="caution">
    <text evidence="2">The sequence shown here is derived from an EMBL/GenBank/DDBJ whole genome shotgun (WGS) entry which is preliminary data.</text>
</comment>
<dbReference type="Proteomes" id="UP000592294">
    <property type="component" value="Unassembled WGS sequence"/>
</dbReference>
<accession>A0A850RCG5</accession>
<keyword evidence="3" id="KW-1185">Reference proteome</keyword>
<dbReference type="RefSeq" id="WP_176977292.1">
    <property type="nucleotide sequence ID" value="NZ_JABZEO010000010.1"/>
</dbReference>
<evidence type="ECO:0000256" key="1">
    <source>
        <dbReference type="SAM" id="Phobius"/>
    </source>
</evidence>
<evidence type="ECO:0000313" key="3">
    <source>
        <dbReference type="Proteomes" id="UP000592294"/>
    </source>
</evidence>
<dbReference type="AlphaFoldDB" id="A0A850RCG5"/>
<organism evidence="2 3">
    <name type="scientific">Allochromatium humboldtianum</name>
    <dbReference type="NCBI Taxonomy" id="504901"/>
    <lineage>
        <taxon>Bacteria</taxon>
        <taxon>Pseudomonadati</taxon>
        <taxon>Pseudomonadota</taxon>
        <taxon>Gammaproteobacteria</taxon>
        <taxon>Chromatiales</taxon>
        <taxon>Chromatiaceae</taxon>
        <taxon>Allochromatium</taxon>
    </lineage>
</organism>
<proteinExistence type="predicted"/>
<gene>
    <name evidence="2" type="ORF">HW932_14920</name>
</gene>
<keyword evidence="1" id="KW-1133">Transmembrane helix</keyword>
<protein>
    <submittedName>
        <fullName evidence="2">Uncharacterized protein</fullName>
    </submittedName>
</protein>
<evidence type="ECO:0000313" key="2">
    <source>
        <dbReference type="EMBL" id="NVZ10555.1"/>
    </source>
</evidence>
<name>A0A850RCG5_9GAMM</name>